<dbReference type="NCBIfam" id="TIGR01549">
    <property type="entry name" value="HAD-SF-IA-v1"/>
    <property type="match status" value="1"/>
</dbReference>
<dbReference type="RefSeq" id="WP_130597315.1">
    <property type="nucleotide sequence ID" value="NZ_CP036200.1"/>
</dbReference>
<evidence type="ECO:0000256" key="3">
    <source>
        <dbReference type="ARBA" id="ARBA00022842"/>
    </source>
</evidence>
<proteinExistence type="predicted"/>
<dbReference type="SFLD" id="SFLDS00003">
    <property type="entry name" value="Haloacid_Dehalogenase"/>
    <property type="match status" value="1"/>
</dbReference>
<evidence type="ECO:0000256" key="2">
    <source>
        <dbReference type="ARBA" id="ARBA00022801"/>
    </source>
</evidence>
<keyword evidence="1" id="KW-0479">Metal-binding</keyword>
<evidence type="ECO:0000313" key="5">
    <source>
        <dbReference type="EMBL" id="QBF81338.1"/>
    </source>
</evidence>
<dbReference type="InterPro" id="IPR036412">
    <property type="entry name" value="HAD-like_sf"/>
</dbReference>
<dbReference type="InterPro" id="IPR041492">
    <property type="entry name" value="HAD_2"/>
</dbReference>
<organism evidence="5 6">
    <name type="scientific">Shewanella maritima</name>
    <dbReference type="NCBI Taxonomy" id="2520507"/>
    <lineage>
        <taxon>Bacteria</taxon>
        <taxon>Pseudomonadati</taxon>
        <taxon>Pseudomonadota</taxon>
        <taxon>Gammaproteobacteria</taxon>
        <taxon>Alteromonadales</taxon>
        <taxon>Shewanellaceae</taxon>
        <taxon>Shewanella</taxon>
    </lineage>
</organism>
<reference evidence="5 6" key="1">
    <citation type="submission" date="2019-02" db="EMBL/GenBank/DDBJ databases">
        <title>Shewanella sp. D4-2 isolated from Dokdo Island.</title>
        <authorList>
            <person name="Baek K."/>
        </authorList>
    </citation>
    <scope>NUCLEOTIDE SEQUENCE [LARGE SCALE GENOMIC DNA]</scope>
    <source>
        <strain evidence="5 6">D4-2</strain>
    </source>
</reference>
<dbReference type="InterPro" id="IPR023214">
    <property type="entry name" value="HAD_sf"/>
</dbReference>
<protein>
    <submittedName>
        <fullName evidence="5">HAD family hydrolase</fullName>
    </submittedName>
</protein>
<dbReference type="NCBIfam" id="TIGR01509">
    <property type="entry name" value="HAD-SF-IA-v3"/>
    <property type="match status" value="1"/>
</dbReference>
<dbReference type="Gene3D" id="3.40.50.1000">
    <property type="entry name" value="HAD superfamily/HAD-like"/>
    <property type="match status" value="1"/>
</dbReference>
<dbReference type="KEGG" id="smai:EXU30_00455"/>
<keyword evidence="2 5" id="KW-0378">Hydrolase</keyword>
<evidence type="ECO:0000313" key="6">
    <source>
        <dbReference type="Proteomes" id="UP000291106"/>
    </source>
</evidence>
<dbReference type="PANTHER" id="PTHR43434">
    <property type="entry name" value="PHOSPHOGLYCOLATE PHOSPHATASE"/>
    <property type="match status" value="1"/>
</dbReference>
<keyword evidence="4" id="KW-0119">Carbohydrate metabolism</keyword>
<dbReference type="GO" id="GO:0046872">
    <property type="term" value="F:metal ion binding"/>
    <property type="evidence" value="ECO:0007669"/>
    <property type="project" value="UniProtKB-KW"/>
</dbReference>
<dbReference type="PANTHER" id="PTHR43434:SF23">
    <property type="entry name" value="PHOSPHOGLYCOLATE PHOSPHATASE"/>
    <property type="match status" value="1"/>
</dbReference>
<dbReference type="Pfam" id="PF13419">
    <property type="entry name" value="HAD_2"/>
    <property type="match status" value="1"/>
</dbReference>
<dbReference type="GO" id="GO:0005829">
    <property type="term" value="C:cytosol"/>
    <property type="evidence" value="ECO:0007669"/>
    <property type="project" value="TreeGrafter"/>
</dbReference>
<dbReference type="InterPro" id="IPR006439">
    <property type="entry name" value="HAD-SF_hydro_IA"/>
</dbReference>
<dbReference type="Gene3D" id="1.10.150.240">
    <property type="entry name" value="Putative phosphatase, domain 2"/>
    <property type="match status" value="1"/>
</dbReference>
<dbReference type="OrthoDB" id="9776368at2"/>
<dbReference type="SUPFAM" id="SSF56784">
    <property type="entry name" value="HAD-like"/>
    <property type="match status" value="1"/>
</dbReference>
<evidence type="ECO:0000256" key="4">
    <source>
        <dbReference type="ARBA" id="ARBA00023277"/>
    </source>
</evidence>
<gene>
    <name evidence="5" type="ORF">EXU30_00455</name>
</gene>
<dbReference type="InterPro" id="IPR023198">
    <property type="entry name" value="PGP-like_dom2"/>
</dbReference>
<dbReference type="SFLD" id="SFLDG01129">
    <property type="entry name" value="C1.5:_HAD__Beta-PGM__Phosphata"/>
    <property type="match status" value="1"/>
</dbReference>
<dbReference type="EMBL" id="CP036200">
    <property type="protein sequence ID" value="QBF81338.1"/>
    <property type="molecule type" value="Genomic_DNA"/>
</dbReference>
<dbReference type="GO" id="GO:0006281">
    <property type="term" value="P:DNA repair"/>
    <property type="evidence" value="ECO:0007669"/>
    <property type="project" value="TreeGrafter"/>
</dbReference>
<keyword evidence="3" id="KW-0460">Magnesium</keyword>
<accession>A0A411PCU0</accession>
<evidence type="ECO:0000256" key="1">
    <source>
        <dbReference type="ARBA" id="ARBA00022723"/>
    </source>
</evidence>
<dbReference type="PRINTS" id="PR00413">
    <property type="entry name" value="HADHALOGNASE"/>
</dbReference>
<dbReference type="AlphaFoldDB" id="A0A411PCU0"/>
<name>A0A411PCU0_9GAMM</name>
<dbReference type="InterPro" id="IPR050155">
    <property type="entry name" value="HAD-like_hydrolase_sf"/>
</dbReference>
<dbReference type="Proteomes" id="UP000291106">
    <property type="component" value="Chromosome"/>
</dbReference>
<dbReference type="GO" id="GO:0008967">
    <property type="term" value="F:phosphoglycolate phosphatase activity"/>
    <property type="evidence" value="ECO:0007669"/>
    <property type="project" value="TreeGrafter"/>
</dbReference>
<sequence length="222" mass="24503">MQTNSNNEIQGVLFDLDGTLADTAPDLVAALNDVLLDNQLPTKPLEQLRFAASHGSLFLVKTAMPHADETLQHTLQQQMLTRYHQINGSHAKLFAGMGELLDSLDAKQIPYGIVTNKHARFTRPLMAALGLTQRCQTIISGDTTKFPKPNCEPMLLAAQQLGIDPEHILYIGDAERDLAAAQNVNMIGGVALWGYLNETDTPDEWPARYRFGSAQDYLALFK</sequence>
<keyword evidence="6" id="KW-1185">Reference proteome</keyword>